<dbReference type="Proteomes" id="UP000257109">
    <property type="component" value="Unassembled WGS sequence"/>
</dbReference>
<reference evidence="2" key="1">
    <citation type="submission" date="2018-05" db="EMBL/GenBank/DDBJ databases">
        <title>Draft genome of Mucuna pruriens seed.</title>
        <authorList>
            <person name="Nnadi N.E."/>
            <person name="Vos R."/>
            <person name="Hasami M.H."/>
            <person name="Devisetty U.K."/>
            <person name="Aguiy J.C."/>
        </authorList>
    </citation>
    <scope>NUCLEOTIDE SEQUENCE [LARGE SCALE GENOMIC DNA]</scope>
    <source>
        <strain evidence="2">JCA_2017</strain>
    </source>
</reference>
<keyword evidence="3" id="KW-1185">Reference proteome</keyword>
<gene>
    <name evidence="2" type="ORF">CR513_22332</name>
</gene>
<comment type="caution">
    <text evidence="2">The sequence shown here is derived from an EMBL/GenBank/DDBJ whole genome shotgun (WGS) entry which is preliminary data.</text>
</comment>
<evidence type="ECO:0000256" key="1">
    <source>
        <dbReference type="SAM" id="MobiDB-lite"/>
    </source>
</evidence>
<feature type="region of interest" description="Disordered" evidence="1">
    <location>
        <begin position="65"/>
        <end position="121"/>
    </location>
</feature>
<accession>A0A371GX92</accession>
<feature type="non-terminal residue" evidence="2">
    <location>
        <position position="1"/>
    </location>
</feature>
<protein>
    <submittedName>
        <fullName evidence="2">Uncharacterized protein</fullName>
    </submittedName>
</protein>
<feature type="compositionally biased region" description="Polar residues" evidence="1">
    <location>
        <begin position="110"/>
        <end position="121"/>
    </location>
</feature>
<dbReference type="EMBL" id="QJKJ01004187">
    <property type="protein sequence ID" value="RDX95182.1"/>
    <property type="molecule type" value="Genomic_DNA"/>
</dbReference>
<dbReference type="OrthoDB" id="10578998at2759"/>
<organism evidence="2 3">
    <name type="scientific">Mucuna pruriens</name>
    <name type="common">Velvet bean</name>
    <name type="synonym">Dolichos pruriens</name>
    <dbReference type="NCBI Taxonomy" id="157652"/>
    <lineage>
        <taxon>Eukaryota</taxon>
        <taxon>Viridiplantae</taxon>
        <taxon>Streptophyta</taxon>
        <taxon>Embryophyta</taxon>
        <taxon>Tracheophyta</taxon>
        <taxon>Spermatophyta</taxon>
        <taxon>Magnoliopsida</taxon>
        <taxon>eudicotyledons</taxon>
        <taxon>Gunneridae</taxon>
        <taxon>Pentapetalae</taxon>
        <taxon>rosids</taxon>
        <taxon>fabids</taxon>
        <taxon>Fabales</taxon>
        <taxon>Fabaceae</taxon>
        <taxon>Papilionoideae</taxon>
        <taxon>50 kb inversion clade</taxon>
        <taxon>NPAAA clade</taxon>
        <taxon>indigoferoid/millettioid clade</taxon>
        <taxon>Phaseoleae</taxon>
        <taxon>Mucuna</taxon>
    </lineage>
</organism>
<dbReference type="AlphaFoldDB" id="A0A371GX92"/>
<proteinExistence type="predicted"/>
<evidence type="ECO:0000313" key="2">
    <source>
        <dbReference type="EMBL" id="RDX95182.1"/>
    </source>
</evidence>
<name>A0A371GX92_MUCPR</name>
<evidence type="ECO:0000313" key="3">
    <source>
        <dbReference type="Proteomes" id="UP000257109"/>
    </source>
</evidence>
<sequence>MQQPITIRMQRTNGSSTKISQACIKVCHTMDVTFFENQPYYPKVGIKGEKTFIPSEMAKSQPLGFEVTEPTPDATPAESIETTPTKSVEIESMELAESSATEQREIDLLHQNQDPIGPNDN</sequence>